<organism evidence="13 14">
    <name type="scientific">Polyplosphaeria fusca</name>
    <dbReference type="NCBI Taxonomy" id="682080"/>
    <lineage>
        <taxon>Eukaryota</taxon>
        <taxon>Fungi</taxon>
        <taxon>Dikarya</taxon>
        <taxon>Ascomycota</taxon>
        <taxon>Pezizomycotina</taxon>
        <taxon>Dothideomycetes</taxon>
        <taxon>Pleosporomycetidae</taxon>
        <taxon>Pleosporales</taxon>
        <taxon>Tetraplosphaeriaceae</taxon>
        <taxon>Polyplosphaeria</taxon>
    </lineage>
</organism>
<dbReference type="EC" id="3.1.1.74" evidence="3 12"/>
<evidence type="ECO:0000256" key="8">
    <source>
        <dbReference type="ARBA" id="ARBA00023157"/>
    </source>
</evidence>
<name>A0A9P4QJR2_9PLEO</name>
<accession>A0A9P4QJR2</accession>
<keyword evidence="7 12" id="KW-0378">Hydrolase</keyword>
<dbReference type="GO" id="GO:0016052">
    <property type="term" value="P:carbohydrate catabolic process"/>
    <property type="evidence" value="ECO:0007669"/>
    <property type="project" value="TreeGrafter"/>
</dbReference>
<keyword evidence="8 11" id="KW-1015">Disulfide bond</keyword>
<evidence type="ECO:0000256" key="11">
    <source>
        <dbReference type="PIRSR" id="PIRSR611150-2"/>
    </source>
</evidence>
<evidence type="ECO:0000256" key="12">
    <source>
        <dbReference type="RuleBase" id="RU361263"/>
    </source>
</evidence>
<keyword evidence="5 12" id="KW-0964">Secreted</keyword>
<dbReference type="InterPro" id="IPR000675">
    <property type="entry name" value="Cutinase/axe"/>
</dbReference>
<feature type="signal peptide" evidence="12">
    <location>
        <begin position="1"/>
        <end position="16"/>
    </location>
</feature>
<dbReference type="InterPro" id="IPR043580">
    <property type="entry name" value="CUTINASE_1"/>
</dbReference>
<feature type="active site" description="Proton donor/acceptor" evidence="10">
    <location>
        <position position="196"/>
    </location>
</feature>
<dbReference type="InterPro" id="IPR043579">
    <property type="entry name" value="CUTINASE_2"/>
</dbReference>
<dbReference type="InterPro" id="IPR011150">
    <property type="entry name" value="Cutinase_monf"/>
</dbReference>
<protein>
    <recommendedName>
        <fullName evidence="3 12">Cutinase</fullName>
        <ecNumber evidence="3 12">3.1.1.74</ecNumber>
    </recommendedName>
</protein>
<evidence type="ECO:0000256" key="5">
    <source>
        <dbReference type="ARBA" id="ARBA00022525"/>
    </source>
</evidence>
<gene>
    <name evidence="13" type="ORF">EJ04DRAFT_594002</name>
</gene>
<evidence type="ECO:0000256" key="6">
    <source>
        <dbReference type="ARBA" id="ARBA00022729"/>
    </source>
</evidence>
<dbReference type="SMART" id="SM01110">
    <property type="entry name" value="Cutinase"/>
    <property type="match status" value="1"/>
</dbReference>
<comment type="catalytic activity">
    <reaction evidence="9 12">
        <text>cutin + H2O = cutin monomers.</text>
        <dbReference type="EC" id="3.1.1.74"/>
    </reaction>
</comment>
<evidence type="ECO:0000256" key="4">
    <source>
        <dbReference type="ARBA" id="ARBA00022487"/>
    </source>
</evidence>
<comment type="similarity">
    <text evidence="2 12">Belongs to the cutinase family.</text>
</comment>
<feature type="disulfide bond" evidence="11">
    <location>
        <begin position="179"/>
        <end position="186"/>
    </location>
</feature>
<dbReference type="PROSITE" id="PS00155">
    <property type="entry name" value="CUTINASE_1"/>
    <property type="match status" value="1"/>
</dbReference>
<reference evidence="13" key="1">
    <citation type="journal article" date="2020" name="Stud. Mycol.">
        <title>101 Dothideomycetes genomes: a test case for predicting lifestyles and emergence of pathogens.</title>
        <authorList>
            <person name="Haridas S."/>
            <person name="Albert R."/>
            <person name="Binder M."/>
            <person name="Bloem J."/>
            <person name="Labutti K."/>
            <person name="Salamov A."/>
            <person name="Andreopoulos B."/>
            <person name="Baker S."/>
            <person name="Barry K."/>
            <person name="Bills G."/>
            <person name="Bluhm B."/>
            <person name="Cannon C."/>
            <person name="Castanera R."/>
            <person name="Culley D."/>
            <person name="Daum C."/>
            <person name="Ezra D."/>
            <person name="Gonzalez J."/>
            <person name="Henrissat B."/>
            <person name="Kuo A."/>
            <person name="Liang C."/>
            <person name="Lipzen A."/>
            <person name="Lutzoni F."/>
            <person name="Magnuson J."/>
            <person name="Mondo S."/>
            <person name="Nolan M."/>
            <person name="Ohm R."/>
            <person name="Pangilinan J."/>
            <person name="Park H.-J."/>
            <person name="Ramirez L."/>
            <person name="Alfaro M."/>
            <person name="Sun H."/>
            <person name="Tritt A."/>
            <person name="Yoshinaga Y."/>
            <person name="Zwiers L.-H."/>
            <person name="Turgeon B."/>
            <person name="Goodwin S."/>
            <person name="Spatafora J."/>
            <person name="Crous P."/>
            <person name="Grigoriev I."/>
        </authorList>
    </citation>
    <scope>NUCLEOTIDE SEQUENCE</scope>
    <source>
        <strain evidence="13">CBS 125425</strain>
    </source>
</reference>
<dbReference type="InterPro" id="IPR029058">
    <property type="entry name" value="AB_hydrolase_fold"/>
</dbReference>
<evidence type="ECO:0000313" key="13">
    <source>
        <dbReference type="EMBL" id="KAF2727749.1"/>
    </source>
</evidence>
<dbReference type="PROSITE" id="PS00931">
    <property type="entry name" value="CUTINASE_2"/>
    <property type="match status" value="1"/>
</dbReference>
<evidence type="ECO:0000313" key="14">
    <source>
        <dbReference type="Proteomes" id="UP000799444"/>
    </source>
</evidence>
<comment type="caution">
    <text evidence="13">The sequence shown here is derived from an EMBL/GenBank/DDBJ whole genome shotgun (WGS) entry which is preliminary data.</text>
</comment>
<proteinExistence type="inferred from homology"/>
<dbReference type="PANTHER" id="PTHR48250:SF1">
    <property type="entry name" value="CUTINASE"/>
    <property type="match status" value="1"/>
</dbReference>
<feature type="active site" evidence="10">
    <location>
        <position position="183"/>
    </location>
</feature>
<feature type="active site" description="Nucleophile" evidence="10">
    <location>
        <position position="131"/>
    </location>
</feature>
<dbReference type="GO" id="GO:0050525">
    <property type="term" value="F:cutinase activity"/>
    <property type="evidence" value="ECO:0007669"/>
    <property type="project" value="UniProtKB-UniRule"/>
</dbReference>
<evidence type="ECO:0000256" key="2">
    <source>
        <dbReference type="ARBA" id="ARBA00007534"/>
    </source>
</evidence>
<dbReference type="EMBL" id="ML996314">
    <property type="protein sequence ID" value="KAF2727749.1"/>
    <property type="molecule type" value="Genomic_DNA"/>
</dbReference>
<dbReference type="OrthoDB" id="2975078at2759"/>
<sequence>MKTFALTSTLLPLALALPSQRLALTTLSGRALDDINQNDVNNGLCKPVTVLFARGTTERGNMGTLTGPPFVEAVGAAVGEDNIAVQGIDYPADIPGFLAGGDADGSALMAQLVGEVMAACPTTKLVMSGYSQGGQLVHNAADMLSAAETEFVSSAVIFGDPNNGQAVGALPAAKTKVFCNDGDNICEGGNLILRPHLTYSDDAGDAAAFVQANAN</sequence>
<dbReference type="PRINTS" id="PR00129">
    <property type="entry name" value="CUTINASE"/>
</dbReference>
<dbReference type="AlphaFoldDB" id="A0A9P4QJR2"/>
<evidence type="ECO:0000256" key="1">
    <source>
        <dbReference type="ARBA" id="ARBA00004613"/>
    </source>
</evidence>
<keyword evidence="4 12" id="KW-0719">Serine esterase</keyword>
<dbReference type="PANTHER" id="PTHR48250">
    <property type="entry name" value="CUTINASE 2-RELATED"/>
    <property type="match status" value="1"/>
</dbReference>
<dbReference type="Pfam" id="PF01083">
    <property type="entry name" value="Cutinase"/>
    <property type="match status" value="1"/>
</dbReference>
<dbReference type="SUPFAM" id="SSF53474">
    <property type="entry name" value="alpha/beta-Hydrolases"/>
    <property type="match status" value="1"/>
</dbReference>
<keyword evidence="6 12" id="KW-0732">Signal</keyword>
<dbReference type="Proteomes" id="UP000799444">
    <property type="component" value="Unassembled WGS sequence"/>
</dbReference>
<dbReference type="Gene3D" id="3.40.50.1820">
    <property type="entry name" value="alpha/beta hydrolase"/>
    <property type="match status" value="1"/>
</dbReference>
<evidence type="ECO:0000256" key="3">
    <source>
        <dbReference type="ARBA" id="ARBA00013095"/>
    </source>
</evidence>
<evidence type="ECO:0000256" key="7">
    <source>
        <dbReference type="ARBA" id="ARBA00022801"/>
    </source>
</evidence>
<comment type="subcellular location">
    <subcellularLocation>
        <location evidence="1 12">Secreted</location>
    </subcellularLocation>
</comment>
<dbReference type="GO" id="GO:0005576">
    <property type="term" value="C:extracellular region"/>
    <property type="evidence" value="ECO:0007669"/>
    <property type="project" value="UniProtKB-SubCell"/>
</dbReference>
<evidence type="ECO:0000256" key="9">
    <source>
        <dbReference type="ARBA" id="ARBA00034045"/>
    </source>
</evidence>
<evidence type="ECO:0000256" key="10">
    <source>
        <dbReference type="PIRSR" id="PIRSR611150-1"/>
    </source>
</evidence>
<feature type="disulfide bond" evidence="11">
    <location>
        <begin position="45"/>
        <end position="120"/>
    </location>
</feature>
<keyword evidence="14" id="KW-1185">Reference proteome</keyword>
<comment type="function">
    <text evidence="12">Catalyzes the hydrolysis of complex carboxylic polyesters found in the cell wall of plants. Degrades cutin, a macromolecule that forms the structure of the plant cuticle.</text>
</comment>
<feature type="chain" id="PRO_5040538570" description="Cutinase" evidence="12">
    <location>
        <begin position="17"/>
        <end position="215"/>
    </location>
</feature>